<dbReference type="Gene3D" id="3.40.50.300">
    <property type="entry name" value="P-loop containing nucleotide triphosphate hydrolases"/>
    <property type="match status" value="1"/>
</dbReference>
<dbReference type="AlphaFoldDB" id="A0A482WWI3"/>
<evidence type="ECO:0000256" key="2">
    <source>
        <dbReference type="ARBA" id="ARBA00009988"/>
    </source>
</evidence>
<comment type="caution">
    <text evidence="14">The sequence shown here is derived from an EMBL/GenBank/DDBJ whole genome shotgun (WGS) entry which is preliminary data.</text>
</comment>
<evidence type="ECO:0000256" key="9">
    <source>
        <dbReference type="ARBA" id="ARBA00023136"/>
    </source>
</evidence>
<evidence type="ECO:0000256" key="3">
    <source>
        <dbReference type="ARBA" id="ARBA00013262"/>
    </source>
</evidence>
<evidence type="ECO:0000256" key="10">
    <source>
        <dbReference type="ARBA" id="ARBA00023157"/>
    </source>
</evidence>
<dbReference type="InterPro" id="IPR027417">
    <property type="entry name" value="P-loop_NTPase"/>
</dbReference>
<evidence type="ECO:0000256" key="12">
    <source>
        <dbReference type="ARBA" id="ARBA00048460"/>
    </source>
</evidence>
<comment type="catalytic activity">
    <reaction evidence="12 13">
        <text>L-tyrosyl-[protein] + 3'-phosphoadenylyl sulfate = O-sulfo-L-tyrosine-[protein] + adenosine 3',5'-bisphosphate + H(+)</text>
        <dbReference type="Rhea" id="RHEA:16801"/>
        <dbReference type="Rhea" id="RHEA-COMP:10136"/>
        <dbReference type="Rhea" id="RHEA-COMP:11688"/>
        <dbReference type="ChEBI" id="CHEBI:15378"/>
        <dbReference type="ChEBI" id="CHEBI:46858"/>
        <dbReference type="ChEBI" id="CHEBI:58339"/>
        <dbReference type="ChEBI" id="CHEBI:58343"/>
        <dbReference type="ChEBI" id="CHEBI:65286"/>
        <dbReference type="EC" id="2.8.2.20"/>
    </reaction>
</comment>
<keyword evidence="7" id="KW-1133">Transmembrane helix</keyword>
<evidence type="ECO:0000256" key="11">
    <source>
        <dbReference type="ARBA" id="ARBA00023180"/>
    </source>
</evidence>
<evidence type="ECO:0000256" key="13">
    <source>
        <dbReference type="RuleBase" id="RU365018"/>
    </source>
</evidence>
<reference evidence="14 15" key="1">
    <citation type="journal article" date="2017" name="Gigascience">
        <title>Genome sequence of the small brown planthopper, Laodelphax striatellus.</title>
        <authorList>
            <person name="Zhu J."/>
            <person name="Jiang F."/>
            <person name="Wang X."/>
            <person name="Yang P."/>
            <person name="Bao Y."/>
            <person name="Zhao W."/>
            <person name="Wang W."/>
            <person name="Lu H."/>
            <person name="Wang Q."/>
            <person name="Cui N."/>
            <person name="Li J."/>
            <person name="Chen X."/>
            <person name="Luo L."/>
            <person name="Yu J."/>
            <person name="Kang L."/>
            <person name="Cui F."/>
        </authorList>
    </citation>
    <scope>NUCLEOTIDE SEQUENCE [LARGE SCALE GENOMIC DNA]</scope>
    <source>
        <strain evidence="14">Lst14</strain>
    </source>
</reference>
<keyword evidence="6" id="KW-0735">Signal-anchor</keyword>
<evidence type="ECO:0000256" key="1">
    <source>
        <dbReference type="ARBA" id="ARBA00004323"/>
    </source>
</evidence>
<keyword evidence="15" id="KW-1185">Reference proteome</keyword>
<evidence type="ECO:0000256" key="7">
    <source>
        <dbReference type="ARBA" id="ARBA00022989"/>
    </source>
</evidence>
<evidence type="ECO:0000256" key="4">
    <source>
        <dbReference type="ARBA" id="ARBA00022679"/>
    </source>
</evidence>
<comment type="function">
    <text evidence="13">Catalyzes the O-sulfation of tyrosine residues within acidic motifs of polypeptides, using 3'-phosphoadenylyl sulfate (PAPS) as cosubstrate.</text>
</comment>
<dbReference type="FunFam" id="3.40.50.300:FF:000290">
    <property type="entry name" value="Protein-tyrosine sulfotransferase"/>
    <property type="match status" value="1"/>
</dbReference>
<dbReference type="FunCoup" id="A0A482WWI3">
    <property type="interactions" value="224"/>
</dbReference>
<dbReference type="GO" id="GO:0000139">
    <property type="term" value="C:Golgi membrane"/>
    <property type="evidence" value="ECO:0007669"/>
    <property type="project" value="UniProtKB-SubCell"/>
</dbReference>
<comment type="subcellular location">
    <subcellularLocation>
        <location evidence="1">Golgi apparatus membrane</location>
        <topology evidence="1">Single-pass type II membrane protein</topology>
    </subcellularLocation>
</comment>
<evidence type="ECO:0000313" key="14">
    <source>
        <dbReference type="EMBL" id="RZF37838.1"/>
    </source>
</evidence>
<gene>
    <name evidence="14" type="ORF">LSTR_LSTR011830</name>
</gene>
<dbReference type="PANTHER" id="PTHR12788">
    <property type="entry name" value="PROTEIN-TYROSINE SULFOTRANSFERASE 2"/>
    <property type="match status" value="1"/>
</dbReference>
<sequence>MGTSPRVHYRCYNWWELIDCKYRGGGYSLQTDRPDLEARDSIILRPRGYPLFDWLHCTGLDLLTSSIQHPPLIRVKNEVGRMGGLGGRGGRKLVVVVCGLSLLLVLLYKLHACADQQWQAEHSPRMVATQNYVMDKNNKVYTYDRYMPLIFIGGVPRSGTTLMRAMLDAHPDVRCGQETRVIPRILQMRQHWMKSNKESLRLREAGVHTEVINSAIAAFCLEVIARHGEPAARLCNKDPLTLKSADYLSQLFPQAKFIFMVRDGRATVHSIISRKVTITGFDLSNYRQCMGKWNDAISVMYERCGAVGPSRCMLVYYEQLVLHPEHWMRRILNFLDVPWNESVLHHEEHINKPGGVLLSKVERSSDQVIKPVNMEALEKWVGHFPDDVVQDMAKIAPMLSRLGYDPHANPPKYGSPDAFVADNTQRIKMQSKLWEEKAMELLVDRPAASPDVTEESSRTPPA</sequence>
<dbReference type="STRING" id="195883.A0A482WWI3"/>
<dbReference type="PANTHER" id="PTHR12788:SF10">
    <property type="entry name" value="PROTEIN-TYROSINE SULFOTRANSFERASE"/>
    <property type="match status" value="1"/>
</dbReference>
<dbReference type="SUPFAM" id="SSF52540">
    <property type="entry name" value="P-loop containing nucleoside triphosphate hydrolases"/>
    <property type="match status" value="1"/>
</dbReference>
<comment type="similarity">
    <text evidence="2 13">Belongs to the protein sulfotransferase family.</text>
</comment>
<evidence type="ECO:0000313" key="15">
    <source>
        <dbReference type="Proteomes" id="UP000291343"/>
    </source>
</evidence>
<name>A0A482WWI3_LAOST</name>
<dbReference type="SMR" id="A0A482WWI3"/>
<evidence type="ECO:0000256" key="5">
    <source>
        <dbReference type="ARBA" id="ARBA00022692"/>
    </source>
</evidence>
<keyword evidence="5" id="KW-0812">Transmembrane</keyword>
<protein>
    <recommendedName>
        <fullName evidence="3 13">Protein-tyrosine sulfotransferase</fullName>
        <ecNumber evidence="3 13">2.8.2.20</ecNumber>
    </recommendedName>
</protein>
<dbReference type="GO" id="GO:0008476">
    <property type="term" value="F:protein-tyrosine sulfotransferase activity"/>
    <property type="evidence" value="ECO:0007669"/>
    <property type="project" value="UniProtKB-EC"/>
</dbReference>
<keyword evidence="11" id="KW-0325">Glycoprotein</keyword>
<accession>A0A482WWI3</accession>
<organism evidence="14 15">
    <name type="scientific">Laodelphax striatellus</name>
    <name type="common">Small brown planthopper</name>
    <name type="synonym">Delphax striatella</name>
    <dbReference type="NCBI Taxonomy" id="195883"/>
    <lineage>
        <taxon>Eukaryota</taxon>
        <taxon>Metazoa</taxon>
        <taxon>Ecdysozoa</taxon>
        <taxon>Arthropoda</taxon>
        <taxon>Hexapoda</taxon>
        <taxon>Insecta</taxon>
        <taxon>Pterygota</taxon>
        <taxon>Neoptera</taxon>
        <taxon>Paraneoptera</taxon>
        <taxon>Hemiptera</taxon>
        <taxon>Auchenorrhyncha</taxon>
        <taxon>Fulgoroidea</taxon>
        <taxon>Delphacidae</taxon>
        <taxon>Criomorphinae</taxon>
        <taxon>Laodelphax</taxon>
    </lineage>
</organism>
<dbReference type="OrthoDB" id="545675at2759"/>
<keyword evidence="4 13" id="KW-0808">Transferase</keyword>
<dbReference type="Pfam" id="PF13469">
    <property type="entry name" value="Sulfotransfer_3"/>
    <property type="match status" value="1"/>
</dbReference>
<keyword evidence="8" id="KW-0333">Golgi apparatus</keyword>
<keyword evidence="10" id="KW-1015">Disulfide bond</keyword>
<dbReference type="Proteomes" id="UP000291343">
    <property type="component" value="Unassembled WGS sequence"/>
</dbReference>
<keyword evidence="9" id="KW-0472">Membrane</keyword>
<evidence type="ECO:0000256" key="8">
    <source>
        <dbReference type="ARBA" id="ARBA00023034"/>
    </source>
</evidence>
<proteinExistence type="inferred from homology"/>
<dbReference type="EC" id="2.8.2.20" evidence="3 13"/>
<dbReference type="InParanoid" id="A0A482WWI3"/>
<dbReference type="InterPro" id="IPR026634">
    <property type="entry name" value="TPST-like"/>
</dbReference>
<dbReference type="EMBL" id="QKKF02023250">
    <property type="protein sequence ID" value="RZF37838.1"/>
    <property type="molecule type" value="Genomic_DNA"/>
</dbReference>
<evidence type="ECO:0000256" key="6">
    <source>
        <dbReference type="ARBA" id="ARBA00022968"/>
    </source>
</evidence>